<proteinExistence type="predicted"/>
<feature type="compositionally biased region" description="Polar residues" evidence="2">
    <location>
        <begin position="599"/>
        <end position="614"/>
    </location>
</feature>
<feature type="region of interest" description="Disordered" evidence="2">
    <location>
        <begin position="384"/>
        <end position="1478"/>
    </location>
</feature>
<dbReference type="OrthoDB" id="3423184at2"/>
<feature type="compositionally biased region" description="Low complexity" evidence="2">
    <location>
        <begin position="497"/>
        <end position="522"/>
    </location>
</feature>
<dbReference type="RefSeq" id="WP_141925935.1">
    <property type="nucleotide sequence ID" value="NZ_VFQC01000003.1"/>
</dbReference>
<feature type="compositionally biased region" description="Gly residues" evidence="2">
    <location>
        <begin position="434"/>
        <end position="444"/>
    </location>
</feature>
<dbReference type="EMBL" id="VFQC01000003">
    <property type="protein sequence ID" value="TQN27513.1"/>
    <property type="molecule type" value="Genomic_DNA"/>
</dbReference>
<feature type="compositionally biased region" description="Low complexity" evidence="2">
    <location>
        <begin position="1003"/>
        <end position="1015"/>
    </location>
</feature>
<feature type="compositionally biased region" description="Polar residues" evidence="2">
    <location>
        <begin position="405"/>
        <end position="426"/>
    </location>
</feature>
<feature type="compositionally biased region" description="Polar residues" evidence="2">
    <location>
        <begin position="1497"/>
        <end position="1509"/>
    </location>
</feature>
<protein>
    <submittedName>
        <fullName evidence="3">Uncharacterized protein</fullName>
    </submittedName>
</protein>
<feature type="compositionally biased region" description="Low complexity" evidence="2">
    <location>
        <begin position="1287"/>
        <end position="1301"/>
    </location>
</feature>
<name>A0A543N6R6_9ACTN</name>
<feature type="region of interest" description="Disordered" evidence="2">
    <location>
        <begin position="1630"/>
        <end position="1655"/>
    </location>
</feature>
<feature type="compositionally biased region" description="Low complexity" evidence="2">
    <location>
        <begin position="848"/>
        <end position="864"/>
    </location>
</feature>
<feature type="coiled-coil region" evidence="1">
    <location>
        <begin position="37"/>
        <end position="64"/>
    </location>
</feature>
<evidence type="ECO:0000313" key="3">
    <source>
        <dbReference type="EMBL" id="TQN27513.1"/>
    </source>
</evidence>
<accession>A0A543N6R6</accession>
<feature type="compositionally biased region" description="Acidic residues" evidence="2">
    <location>
        <begin position="1637"/>
        <end position="1655"/>
    </location>
</feature>
<feature type="compositionally biased region" description="Basic and acidic residues" evidence="2">
    <location>
        <begin position="712"/>
        <end position="724"/>
    </location>
</feature>
<keyword evidence="4" id="KW-1185">Reference proteome</keyword>
<feature type="compositionally biased region" description="Basic and acidic residues" evidence="2">
    <location>
        <begin position="901"/>
        <end position="917"/>
    </location>
</feature>
<feature type="region of interest" description="Disordered" evidence="2">
    <location>
        <begin position="1494"/>
        <end position="1517"/>
    </location>
</feature>
<keyword evidence="1" id="KW-0175">Coiled coil</keyword>
<feature type="compositionally biased region" description="Polar residues" evidence="2">
    <location>
        <begin position="1332"/>
        <end position="1346"/>
    </location>
</feature>
<reference evidence="3 4" key="1">
    <citation type="submission" date="2019-06" db="EMBL/GenBank/DDBJ databases">
        <title>Sequencing the genomes of 1000 actinobacteria strains.</title>
        <authorList>
            <person name="Klenk H.-P."/>
        </authorList>
    </citation>
    <scope>NUCLEOTIDE SEQUENCE [LARGE SCALE GENOMIC DNA]</scope>
    <source>
        <strain evidence="3 4">DSM 45015</strain>
    </source>
</reference>
<sequence length="1655" mass="171060">MPPAPPSGNSVDIDRGSLNWSVVGQPSDPVPWAPEDVDTLADHYEALRDEVREACNNAEELNSGSLGEGKAIDALENLTEDLPEVLEDLRDVFDKATSAYRNYRSALQTARDETAIAAKAAQDCQDTLDQAGDDEDTDDTEDKLVEHQGEVNKALMDLDGAANDATDELREASRHLGELLSDAWNDLVEWLSDNPLVYAVVTIAAGVALAFIPGAGWAALIAIVGSGLVMMAVDLTQLAQQGRLGWNAETGLTVGLGVLGCLPGGSLLRGARGLTGLTSSVASSALPRSGRIADATSSAANSLRNSQAGMAISRTLGSVSTTHSAIRSGTFAGSPGASLAADTALNLTRDTASGFAANTALDWAGDHGNSWSDNLLSAAATSAPGSMAGTAADHDAHKSVWSDMPWSNSNHSLVGTQETQNLGVNDTSPDVTSPGGGSGDGGGTTETASTGQSADTGAPASGNDATPTPAGSDFPDIDLASSSPDGGGASGNQPEQSAAPADSTSSGDGSSAPSESPDAPSGIPEPESPPAGSATNDGNPDTAHPDTDTTETQPVRDDGAPDDTGTTGSGEEGHSADTQDASPAETSERGTEDTPADSADSQTPQDNDTEGNNTTDEHGSDGTDTDPAQQERWEAPPESPDGTGEDAAGAGAGRGGAAPMPDVRTPGGKPGSSAPAPESSNTEADRGRDGETHNQSDTDHHSPTTPDNTPQQREHADAPSRSEADSAEADTSSPAGEEETTSQDSAGDAPSTDSEGEPSPVGDPDSSPNAEAHPDGSATVRDGDRTTTVHQDGYTVSGDRTHTVDAATGTLESRSQETAAAVHDTTVSTQSTNGDTRLSQHLDGGGAASAAGAAATWTAKGAATYQSDQSTAAANPPQRTPDGTVRSGDTTLRPDGSANHPEFDRDSDGTTTVHRDGQSWTFDSEGRLASSTTDAAPPVHQGEDGSTAFTASDGTTLGVGPDGSVTSPDGWNMSSAPDGSVRVDSPAQQGQGRLSVTHHPDGEVSASSGGHHVSGTPGREASATTPDGTHATSTPQRVAVSDGELTTYQSGDSPVRTEPTDSPGEPLAQHDGNTGSAPMDDTTTAVADQNGSRVTPEPDNTSQDGGTSRGSDSQDSDGGQTERDTSTGRENAADDNTTREDALEEQVATPQNRQESDDAGTDTGAQPQQSSEPTQESGSETQQNDPAESTRADRPTQSSRTTDAEGTTTVENTYTPAKGEEPIDGPRMQRNPDNDTTSVDHQGFHMSRTPAGEDGNVGPSPQDGFDPTATHHTTVRPSADSPSATSDGVTGTRVDGDGITVTRDEEADTVHISGSEDPNGPSSPTPDRPDVTWSTDNSGRSNNLTISDGRESLSVEWQRGQEPRLSQPQSSESRYHVSGPDPHTGQLRVVQDGPDGGSTTTIDRDGNVSHTSGSRDRVDIDRNGTATTHRENGSESTSIRQFPNGEMDVTHHRTSESGEQSSYARIGEQGETEARMRTTDENGAATEKWGMGVDENGQATTVNNNTWTDGPTRLRPDGSMHNVDATENYQAANRLQQFGPQPDISMNERVNAALKETLLETMNRMGGLIQTGLEEGEIKEEDLEEAAYNLRGAPQKGLTEQQLGGQPGMPEQGIGELPWRFSADIAKLSQQDRSEALTEDLGDVYEEEQSEDEQK</sequence>
<comment type="caution">
    <text evidence="3">The sequence shown here is derived from an EMBL/GenBank/DDBJ whole genome shotgun (WGS) entry which is preliminary data.</text>
</comment>
<evidence type="ECO:0000256" key="1">
    <source>
        <dbReference type="SAM" id="Coils"/>
    </source>
</evidence>
<feature type="compositionally biased region" description="Low complexity" evidence="2">
    <location>
        <begin position="1166"/>
        <end position="1183"/>
    </location>
</feature>
<feature type="compositionally biased region" description="Polar residues" evidence="2">
    <location>
        <begin position="1022"/>
        <end position="1036"/>
    </location>
</feature>
<feature type="compositionally biased region" description="Polar residues" evidence="2">
    <location>
        <begin position="1071"/>
        <end position="1093"/>
    </location>
</feature>
<feature type="compositionally biased region" description="Polar residues" evidence="2">
    <location>
        <begin position="964"/>
        <end position="977"/>
    </location>
</feature>
<feature type="compositionally biased region" description="Polar residues" evidence="2">
    <location>
        <begin position="1270"/>
        <end position="1286"/>
    </location>
</feature>
<feature type="compositionally biased region" description="Low complexity" evidence="2">
    <location>
        <begin position="671"/>
        <end position="680"/>
    </location>
</feature>
<evidence type="ECO:0000256" key="2">
    <source>
        <dbReference type="SAM" id="MobiDB-lite"/>
    </source>
</evidence>
<feature type="compositionally biased region" description="Low complexity" evidence="2">
    <location>
        <begin position="1101"/>
        <end position="1119"/>
    </location>
</feature>
<evidence type="ECO:0000313" key="4">
    <source>
        <dbReference type="Proteomes" id="UP000317422"/>
    </source>
</evidence>
<dbReference type="Proteomes" id="UP000317422">
    <property type="component" value="Unassembled WGS sequence"/>
</dbReference>
<feature type="compositionally biased region" description="Polar residues" evidence="2">
    <location>
        <begin position="1195"/>
        <end position="1215"/>
    </location>
</feature>
<gene>
    <name evidence="3" type="ORF">FHX37_4234</name>
</gene>
<feature type="compositionally biased region" description="Low complexity" evidence="2">
    <location>
        <begin position="445"/>
        <end position="454"/>
    </location>
</feature>
<feature type="compositionally biased region" description="Basic and acidic residues" evidence="2">
    <location>
        <begin position="683"/>
        <end position="702"/>
    </location>
</feature>
<feature type="compositionally biased region" description="Basic and acidic residues" evidence="2">
    <location>
        <begin position="1402"/>
        <end position="1433"/>
    </location>
</feature>
<feature type="compositionally biased region" description="Polar residues" evidence="2">
    <location>
        <begin position="825"/>
        <end position="839"/>
    </location>
</feature>
<organism evidence="3 4">
    <name type="scientific">Haloactinospora alba</name>
    <dbReference type="NCBI Taxonomy" id="405555"/>
    <lineage>
        <taxon>Bacteria</taxon>
        <taxon>Bacillati</taxon>
        <taxon>Actinomycetota</taxon>
        <taxon>Actinomycetes</taxon>
        <taxon>Streptosporangiales</taxon>
        <taxon>Nocardiopsidaceae</taxon>
        <taxon>Haloactinospora</taxon>
    </lineage>
</organism>